<gene>
    <name evidence="2" type="ORF">R3P38DRAFT_2765705</name>
</gene>
<evidence type="ECO:0000313" key="3">
    <source>
        <dbReference type="Proteomes" id="UP001362999"/>
    </source>
</evidence>
<evidence type="ECO:0000256" key="1">
    <source>
        <dbReference type="SAM" id="MobiDB-lite"/>
    </source>
</evidence>
<feature type="region of interest" description="Disordered" evidence="1">
    <location>
        <begin position="386"/>
        <end position="415"/>
    </location>
</feature>
<feature type="region of interest" description="Disordered" evidence="1">
    <location>
        <begin position="526"/>
        <end position="604"/>
    </location>
</feature>
<feature type="compositionally biased region" description="Basic and acidic residues" evidence="1">
    <location>
        <begin position="593"/>
        <end position="604"/>
    </location>
</feature>
<keyword evidence="3" id="KW-1185">Reference proteome</keyword>
<dbReference type="Proteomes" id="UP001362999">
    <property type="component" value="Unassembled WGS sequence"/>
</dbReference>
<feature type="region of interest" description="Disordered" evidence="1">
    <location>
        <begin position="154"/>
        <end position="210"/>
    </location>
</feature>
<feature type="compositionally biased region" description="Basic and acidic residues" evidence="1">
    <location>
        <begin position="195"/>
        <end position="210"/>
    </location>
</feature>
<comment type="caution">
    <text evidence="2">The sequence shown here is derived from an EMBL/GenBank/DDBJ whole genome shotgun (WGS) entry which is preliminary data.</text>
</comment>
<dbReference type="AlphaFoldDB" id="A0AAW0D712"/>
<name>A0AAW0D712_9AGAR</name>
<feature type="compositionally biased region" description="Gly residues" evidence="1">
    <location>
        <begin position="545"/>
        <end position="592"/>
    </location>
</feature>
<feature type="region of interest" description="Disordered" evidence="1">
    <location>
        <begin position="1"/>
        <end position="78"/>
    </location>
</feature>
<evidence type="ECO:0000313" key="2">
    <source>
        <dbReference type="EMBL" id="KAK7046916.1"/>
    </source>
</evidence>
<protein>
    <submittedName>
        <fullName evidence="2">Uncharacterized protein</fullName>
    </submittedName>
</protein>
<organism evidence="2 3">
    <name type="scientific">Favolaschia claudopus</name>
    <dbReference type="NCBI Taxonomy" id="2862362"/>
    <lineage>
        <taxon>Eukaryota</taxon>
        <taxon>Fungi</taxon>
        <taxon>Dikarya</taxon>
        <taxon>Basidiomycota</taxon>
        <taxon>Agaricomycotina</taxon>
        <taxon>Agaricomycetes</taxon>
        <taxon>Agaricomycetidae</taxon>
        <taxon>Agaricales</taxon>
        <taxon>Marasmiineae</taxon>
        <taxon>Mycenaceae</taxon>
        <taxon>Favolaschia</taxon>
    </lineage>
</organism>
<accession>A0AAW0D712</accession>
<feature type="compositionally biased region" description="Basic and acidic residues" evidence="1">
    <location>
        <begin position="31"/>
        <end position="43"/>
    </location>
</feature>
<sequence length="604" mass="63391">MSGTSNRNRNYSRRKGKGVDRGPPPPPVVDSEGRTRAAGERAASRTQTPATSILVSAPAEIPSEGVSRGEGDAPASTTTSTGIVFTAVDSNVASPPESTVAPTLQAVTDSSLSEVESMAFPNFGSSSAPPEESMTMEQLAQRYHILADAARRATEDEAALNRGNDGTQGLGVPGHVERVSATPSLFSLTHPPPSEAHERASNESGRSDKDDIVAYGDKDGTQLVTYSLNQVHLELFAQTALAVHQVLEGLYEFLDNKRSARFPLDPGWKILRGMEESYGRSTILMACATMQLRLERAMKRIDIFINSVRRVLGLESLDTLSSVESTRSSVRVTYNQSHSGKEIAKLLLRPDYAERAAAYPVARTAVLYAAKLDDSEYRLDYYKPRSKKIAPEPPRSPPRGVENEGTVGGASVKPSLRFANIPPSLSTIGPRSVSALPGLGKLPTSWQIPGSVPAPSTTAAGKPGRYPAEATLAEASAADRFAREKAIMAKADGLPSVFGTNATNPPTQPVQAARATIPPLTGFTTHQFQNYAPAGNPPANPFATNGGGSQGRGGGSLGNGSATHGGGRDPPGGGGTPSSGGNGGGNGGYGGNGKDRNRIENQER</sequence>
<dbReference type="EMBL" id="JAWWNJ010000010">
    <property type="protein sequence ID" value="KAK7046916.1"/>
    <property type="molecule type" value="Genomic_DNA"/>
</dbReference>
<proteinExistence type="predicted"/>
<reference evidence="2 3" key="1">
    <citation type="journal article" date="2024" name="J Genomics">
        <title>Draft genome sequencing and assembly of Favolaschia claudopus CIRM-BRFM 2984 isolated from oak limbs.</title>
        <authorList>
            <person name="Navarro D."/>
            <person name="Drula E."/>
            <person name="Chaduli D."/>
            <person name="Cazenave R."/>
            <person name="Ahrendt S."/>
            <person name="Wang J."/>
            <person name="Lipzen A."/>
            <person name="Daum C."/>
            <person name="Barry K."/>
            <person name="Grigoriev I.V."/>
            <person name="Favel A."/>
            <person name="Rosso M.N."/>
            <person name="Martin F."/>
        </authorList>
    </citation>
    <scope>NUCLEOTIDE SEQUENCE [LARGE SCALE GENOMIC DNA]</scope>
    <source>
        <strain evidence="2 3">CIRM-BRFM 2984</strain>
    </source>
</reference>